<protein>
    <recommendedName>
        <fullName evidence="5">Sporulation protein YpjB</fullName>
    </recommendedName>
</protein>
<dbReference type="OrthoDB" id="2988195at2"/>
<proteinExistence type="predicted"/>
<keyword evidence="1" id="KW-0812">Transmembrane</keyword>
<evidence type="ECO:0000256" key="1">
    <source>
        <dbReference type="SAM" id="Phobius"/>
    </source>
</evidence>
<dbReference type="Proteomes" id="UP000318521">
    <property type="component" value="Unassembled WGS sequence"/>
</dbReference>
<evidence type="ECO:0000313" key="3">
    <source>
        <dbReference type="EMBL" id="TSB46931.1"/>
    </source>
</evidence>
<dbReference type="AlphaFoldDB" id="A0A553ZZR8"/>
<keyword evidence="1" id="KW-0472">Membrane</keyword>
<keyword evidence="2" id="KW-0732">Signal</keyword>
<name>A0A553ZZR8_9BACI</name>
<sequence length="263" mass="30148">MRYVIMLLLSLFCLSWPTVVAAQMNAVESEWADLNKTADLVLQLTKQGEQNKAKELLEAFSYTWTEYQSEQHVFYSPGAEQAISLTLHQANQALQSADMDESYQIDKVTSLRLAIDALANESQPLWLYSEEALLRTADNVGVAAGMDTPEDFYYQLNELNRQYQVIRPALSIQSVHDTLLLDQQIEDILSATKHPTVEVRTAYAEKLKQDIIEMYEDYDKEEADPSLLWIMFTIGGVIVFSLAYVGWRKYQAEQQKVREKEKS</sequence>
<evidence type="ECO:0000256" key="2">
    <source>
        <dbReference type="SAM" id="SignalP"/>
    </source>
</evidence>
<dbReference type="RefSeq" id="WP_143848161.1">
    <property type="nucleotide sequence ID" value="NZ_VLXZ01000004.1"/>
</dbReference>
<evidence type="ECO:0008006" key="5">
    <source>
        <dbReference type="Google" id="ProtNLM"/>
    </source>
</evidence>
<reference evidence="3 4" key="1">
    <citation type="submission" date="2019-07" db="EMBL/GenBank/DDBJ databases">
        <authorList>
            <person name="Park Y.J."/>
            <person name="Jeong S.E."/>
            <person name="Jung H.S."/>
        </authorList>
    </citation>
    <scope>NUCLEOTIDE SEQUENCE [LARGE SCALE GENOMIC DNA]</scope>
    <source>
        <strain evidence="4">P16(2019)</strain>
    </source>
</reference>
<dbReference type="Pfam" id="PF09577">
    <property type="entry name" value="Spore_YpjB"/>
    <property type="match status" value="1"/>
</dbReference>
<dbReference type="InterPro" id="IPR014231">
    <property type="entry name" value="Spore_YpjB"/>
</dbReference>
<organism evidence="3 4">
    <name type="scientific">Alkalicoccobacillus porphyridii</name>
    <dbReference type="NCBI Taxonomy" id="2597270"/>
    <lineage>
        <taxon>Bacteria</taxon>
        <taxon>Bacillati</taxon>
        <taxon>Bacillota</taxon>
        <taxon>Bacilli</taxon>
        <taxon>Bacillales</taxon>
        <taxon>Bacillaceae</taxon>
        <taxon>Alkalicoccobacillus</taxon>
    </lineage>
</organism>
<accession>A0A553ZZR8</accession>
<dbReference type="EMBL" id="VLXZ01000004">
    <property type="protein sequence ID" value="TSB46931.1"/>
    <property type="molecule type" value="Genomic_DNA"/>
</dbReference>
<keyword evidence="1" id="KW-1133">Transmembrane helix</keyword>
<feature type="chain" id="PRO_5038422633" description="Sporulation protein YpjB" evidence="2">
    <location>
        <begin position="22"/>
        <end position="263"/>
    </location>
</feature>
<gene>
    <name evidence="3" type="ORF">FN960_07885</name>
</gene>
<evidence type="ECO:0000313" key="4">
    <source>
        <dbReference type="Proteomes" id="UP000318521"/>
    </source>
</evidence>
<feature type="transmembrane region" description="Helical" evidence="1">
    <location>
        <begin position="227"/>
        <end position="247"/>
    </location>
</feature>
<feature type="signal peptide" evidence="2">
    <location>
        <begin position="1"/>
        <end position="21"/>
    </location>
</feature>
<comment type="caution">
    <text evidence="3">The sequence shown here is derived from an EMBL/GenBank/DDBJ whole genome shotgun (WGS) entry which is preliminary data.</text>
</comment>
<keyword evidence="4" id="KW-1185">Reference proteome</keyword>